<dbReference type="AlphaFoldDB" id="A0A7D7LGG6"/>
<gene>
    <name evidence="1" type="ORF">HUN01_28645</name>
</gene>
<organism evidence="1 2">
    <name type="scientific">Nostoc edaphicum CCNP1411</name>
    <dbReference type="NCBI Taxonomy" id="1472755"/>
    <lineage>
        <taxon>Bacteria</taxon>
        <taxon>Bacillati</taxon>
        <taxon>Cyanobacteriota</taxon>
        <taxon>Cyanophyceae</taxon>
        <taxon>Nostocales</taxon>
        <taxon>Nostocaceae</taxon>
        <taxon>Nostoc</taxon>
    </lineage>
</organism>
<proteinExistence type="predicted"/>
<evidence type="ECO:0000313" key="2">
    <source>
        <dbReference type="Proteomes" id="UP000514713"/>
    </source>
</evidence>
<dbReference type="EMBL" id="CP054698">
    <property type="protein sequence ID" value="QMS91374.1"/>
    <property type="molecule type" value="Genomic_DNA"/>
</dbReference>
<sequence length="50" mass="5683">MAATPEALFLLPSRALPLNEENVLYLELTGTLRAAQTTVYKSFWRMGRKL</sequence>
<dbReference type="RefSeq" id="WP_181929009.1">
    <property type="nucleotide sequence ID" value="NZ_CP054698.1"/>
</dbReference>
<name>A0A7D7LGG6_9NOSO</name>
<reference evidence="2" key="1">
    <citation type="submission" date="2020-06" db="EMBL/GenBank/DDBJ databases">
        <title>Nostoc edaphicum CCNP1411 genome.</title>
        <authorList>
            <person name="Fidor A."/>
            <person name="Grabski M."/>
            <person name="Gawor J."/>
            <person name="Gromadka R."/>
            <person name="Wegrzyn G."/>
            <person name="Mazur-Marzec H."/>
        </authorList>
    </citation>
    <scope>NUCLEOTIDE SEQUENCE [LARGE SCALE GENOMIC DNA]</scope>
    <source>
        <strain evidence="2">CCNP1411</strain>
    </source>
</reference>
<accession>A0A7D7LGG6</accession>
<protein>
    <submittedName>
        <fullName evidence="1">Uncharacterized protein</fullName>
    </submittedName>
</protein>
<dbReference type="Proteomes" id="UP000514713">
    <property type="component" value="Chromosome"/>
</dbReference>
<evidence type="ECO:0000313" key="1">
    <source>
        <dbReference type="EMBL" id="QMS91374.1"/>
    </source>
</evidence>
<dbReference type="KEGG" id="ned:HUN01_28645"/>
<keyword evidence="2" id="KW-1185">Reference proteome</keyword>